<dbReference type="Proteomes" id="UP000197424">
    <property type="component" value="Chromosome"/>
</dbReference>
<dbReference type="CDD" id="cd16831">
    <property type="entry name" value="HemS-like_C"/>
    <property type="match status" value="1"/>
</dbReference>
<evidence type="ECO:0000313" key="3">
    <source>
        <dbReference type="Proteomes" id="UP000197424"/>
    </source>
</evidence>
<feature type="domain" description="Haemin-degrading HemS/ChuX" evidence="1">
    <location>
        <begin position="209"/>
        <end position="339"/>
    </location>
</feature>
<dbReference type="RefSeq" id="WP_088861922.1">
    <property type="nucleotide sequence ID" value="NZ_CP022115.1"/>
</dbReference>
<dbReference type="CDD" id="cd16830">
    <property type="entry name" value="HemS-like_N"/>
    <property type="match status" value="1"/>
</dbReference>
<sequence>MDQPTLALLDRFRALQAGTPGLRARDAARQLGVSECELVFANPAARRLADDDWSTLLQSVASLGPVMALARNEACVHELTGDYRHVQIEGKVGLAINPVVDLRFFLFHWRYAFALEESTPRGTRRSLQFFDRYGQAIQKVYLTAGSDVAAFEALRERFAIDKGEAAFDTRPAPEPEQPDSAIDAAAFRADWLALKDVHEFHPLLKQYGLTRPQAFRLAPAGQAWRVRADAVETLLRRAAATGLPVMVFAGNGSIIQIHTGPVKEIRTVGDWLNVLDPQFNLHLRTNDIAEAWVTHKPGDNGVVTSLELFNDAGESIVTFFGERKPGRSERPEWRQLVCELAPEEADHA</sequence>
<proteinExistence type="predicted"/>
<dbReference type="InterPro" id="IPR007845">
    <property type="entry name" value="HemS/ChuX_dom"/>
</dbReference>
<dbReference type="InterPro" id="IPR053733">
    <property type="entry name" value="Heme_Transport_Util_sf"/>
</dbReference>
<dbReference type="AlphaFoldDB" id="A0A248LIA8"/>
<dbReference type="SUPFAM" id="SSF144064">
    <property type="entry name" value="Heme iron utilization protein-like"/>
    <property type="match status" value="1"/>
</dbReference>
<dbReference type="EMBL" id="CP022115">
    <property type="protein sequence ID" value="ASJ24184.1"/>
    <property type="molecule type" value="Genomic_DNA"/>
</dbReference>
<feature type="domain" description="Haemin-degrading HemS/ChuX" evidence="1">
    <location>
        <begin position="33"/>
        <end position="158"/>
    </location>
</feature>
<organism evidence="2 3">
    <name type="scientific">Laribacter hongkongensis</name>
    <dbReference type="NCBI Taxonomy" id="168471"/>
    <lineage>
        <taxon>Bacteria</taxon>
        <taxon>Pseudomonadati</taxon>
        <taxon>Pseudomonadota</taxon>
        <taxon>Betaproteobacteria</taxon>
        <taxon>Neisseriales</taxon>
        <taxon>Aquaspirillaceae</taxon>
        <taxon>Laribacter</taxon>
    </lineage>
</organism>
<evidence type="ECO:0000259" key="1">
    <source>
        <dbReference type="Pfam" id="PF05171"/>
    </source>
</evidence>
<name>A0A248LIA8_9NEIS</name>
<gene>
    <name evidence="2" type="ORF">LHGZ1_1353</name>
</gene>
<dbReference type="Gene3D" id="3.40.1570.10">
    <property type="entry name" value="HemS/ChuS/ChuX like domains"/>
    <property type="match status" value="2"/>
</dbReference>
<protein>
    <submittedName>
        <fullName evidence="2">Putative hemin degrading factor</fullName>
    </submittedName>
</protein>
<dbReference type="GO" id="GO:0006826">
    <property type="term" value="P:iron ion transport"/>
    <property type="evidence" value="ECO:0007669"/>
    <property type="project" value="InterPro"/>
</dbReference>
<evidence type="ECO:0000313" key="2">
    <source>
        <dbReference type="EMBL" id="ASJ24184.1"/>
    </source>
</evidence>
<accession>A0A248LIA8</accession>
<reference evidence="3" key="1">
    <citation type="submission" date="2017-06" db="EMBL/GenBank/DDBJ databases">
        <title>Whole genome sequence of Laribacter hongkongensis LHGZ1.</title>
        <authorList>
            <person name="Chen D."/>
            <person name="Wu H."/>
            <person name="Chen J."/>
        </authorList>
    </citation>
    <scope>NUCLEOTIDE SEQUENCE [LARGE SCALE GENOMIC DNA]</scope>
    <source>
        <strain evidence="3">LHGZ1</strain>
    </source>
</reference>
<dbReference type="Pfam" id="PF05171">
    <property type="entry name" value="HemS"/>
    <property type="match status" value="2"/>
</dbReference>
<dbReference type="OrthoDB" id="316630at2"/>